<feature type="domain" description="Gamma tubulin complex component C-terminal" evidence="6">
    <location>
        <begin position="24"/>
        <end position="166"/>
    </location>
</feature>
<sequence>MSQILSIVRSYISNSIVLRRRTSLFLEMDDVDDLDGIIEAHSRYLGQLEEDLFLNEESTVKYLLRYYTTFRLKMVDPIEARKRFNEQQKTLANKDFYDTKFFEQEEERIRLEELQQHLEEYYQPKVKTLNSKFVLLIRDILDILTAPPRKLHYVELALRLDFTGFYQHCEI</sequence>
<proteinExistence type="inferred from homology"/>
<protein>
    <recommendedName>
        <fullName evidence="6">Gamma tubulin complex component C-terminal domain-containing protein</fullName>
    </recommendedName>
</protein>
<evidence type="ECO:0000256" key="3">
    <source>
        <dbReference type="ARBA" id="ARBA00022490"/>
    </source>
</evidence>
<evidence type="ECO:0000256" key="2">
    <source>
        <dbReference type="ARBA" id="ARBA00010337"/>
    </source>
</evidence>
<evidence type="ECO:0000313" key="7">
    <source>
        <dbReference type="EMBL" id="VDM13875.1"/>
    </source>
</evidence>
<evidence type="ECO:0000256" key="1">
    <source>
        <dbReference type="ARBA" id="ARBA00004245"/>
    </source>
</evidence>
<accession>A0A3P7FXI8</accession>
<dbReference type="Gene3D" id="1.20.120.1900">
    <property type="entry name" value="Gamma-tubulin complex, C-terminal domain"/>
    <property type="match status" value="1"/>
</dbReference>
<dbReference type="InterPro" id="IPR040457">
    <property type="entry name" value="GCP_C"/>
</dbReference>
<dbReference type="GO" id="GO:0043015">
    <property type="term" value="F:gamma-tubulin binding"/>
    <property type="evidence" value="ECO:0007669"/>
    <property type="project" value="InterPro"/>
</dbReference>
<dbReference type="EMBL" id="UYWW01005004">
    <property type="protein sequence ID" value="VDM13875.1"/>
    <property type="molecule type" value="Genomic_DNA"/>
</dbReference>
<dbReference type="Pfam" id="PF04130">
    <property type="entry name" value="GCP_C_terminal"/>
    <property type="match status" value="1"/>
</dbReference>
<gene>
    <name evidence="7" type="ORF">WBA_LOCUS7261</name>
</gene>
<keyword evidence="3" id="KW-0963">Cytoplasm</keyword>
<evidence type="ECO:0000259" key="6">
    <source>
        <dbReference type="Pfam" id="PF04130"/>
    </source>
</evidence>
<dbReference type="OrthoDB" id="5860513at2759"/>
<evidence type="ECO:0000313" key="8">
    <source>
        <dbReference type="Proteomes" id="UP000270924"/>
    </source>
</evidence>
<keyword evidence="8" id="KW-1185">Reference proteome</keyword>
<keyword evidence="4" id="KW-0493">Microtubule</keyword>
<keyword evidence="5" id="KW-0206">Cytoskeleton</keyword>
<organism evidence="7 8">
    <name type="scientific">Wuchereria bancrofti</name>
    <dbReference type="NCBI Taxonomy" id="6293"/>
    <lineage>
        <taxon>Eukaryota</taxon>
        <taxon>Metazoa</taxon>
        <taxon>Ecdysozoa</taxon>
        <taxon>Nematoda</taxon>
        <taxon>Chromadorea</taxon>
        <taxon>Rhabditida</taxon>
        <taxon>Spirurina</taxon>
        <taxon>Spiruromorpha</taxon>
        <taxon>Filarioidea</taxon>
        <taxon>Onchocercidae</taxon>
        <taxon>Wuchereria</taxon>
    </lineage>
</organism>
<name>A0A3P7FXI8_WUCBA</name>
<evidence type="ECO:0000256" key="5">
    <source>
        <dbReference type="ARBA" id="ARBA00023212"/>
    </source>
</evidence>
<dbReference type="InterPro" id="IPR042241">
    <property type="entry name" value="GCP_C_sf"/>
</dbReference>
<reference evidence="7 8" key="1">
    <citation type="submission" date="2018-11" db="EMBL/GenBank/DDBJ databases">
        <authorList>
            <consortium name="Pathogen Informatics"/>
        </authorList>
    </citation>
    <scope>NUCLEOTIDE SEQUENCE [LARGE SCALE GENOMIC DNA]</scope>
</reference>
<dbReference type="GO" id="GO:0005874">
    <property type="term" value="C:microtubule"/>
    <property type="evidence" value="ECO:0007669"/>
    <property type="project" value="UniProtKB-KW"/>
</dbReference>
<dbReference type="Proteomes" id="UP000270924">
    <property type="component" value="Unassembled WGS sequence"/>
</dbReference>
<comment type="subcellular location">
    <subcellularLocation>
        <location evidence="1">Cytoplasm</location>
        <location evidence="1">Cytoskeleton</location>
    </subcellularLocation>
</comment>
<dbReference type="AlphaFoldDB" id="A0A3P7FXI8"/>
<comment type="similarity">
    <text evidence="2">Belongs to the TUBGCP family.</text>
</comment>
<evidence type="ECO:0000256" key="4">
    <source>
        <dbReference type="ARBA" id="ARBA00022701"/>
    </source>
</evidence>
<dbReference type="InParanoid" id="A0A3P7FXI8"/>